<dbReference type="STRING" id="692418.SAMN04488029_3973"/>
<gene>
    <name evidence="1" type="ORF">SAMN04488029_3973</name>
</gene>
<accession>A0A1W2GQT0</accession>
<dbReference type="RefSeq" id="WP_084374815.1">
    <property type="nucleotide sequence ID" value="NZ_FWYF01000005.1"/>
</dbReference>
<dbReference type="AlphaFoldDB" id="A0A1W2GQT0"/>
<dbReference type="OrthoDB" id="7064118at2"/>
<keyword evidence="2" id="KW-1185">Reference proteome</keyword>
<dbReference type="Proteomes" id="UP000192472">
    <property type="component" value="Unassembled WGS sequence"/>
</dbReference>
<protein>
    <recommendedName>
        <fullName evidence="3">SatD family (SatD)</fullName>
    </recommendedName>
</protein>
<evidence type="ECO:0008006" key="3">
    <source>
        <dbReference type="Google" id="ProtNLM"/>
    </source>
</evidence>
<sequence>MTSIITGDIINSRQVDSKIWLPILKGTLKTYGTTPKVWEIYRGDSFQLEVEPAHALKAVIHLKATIKQMSLLDIRLGIGIGNKDQATSKITEANGEAFVNSGQAFDQLNNKRTIALVTPWASINEQMELALDLALLTMNNWPVNASQYIQASLEHIDWKQQQLANHLGKSQGTISQSLNRAGFDDIMRLEKRYRELIANL</sequence>
<organism evidence="1 2">
    <name type="scientific">Reichenbachiella faecimaris</name>
    <dbReference type="NCBI Taxonomy" id="692418"/>
    <lineage>
        <taxon>Bacteria</taxon>
        <taxon>Pseudomonadati</taxon>
        <taxon>Bacteroidota</taxon>
        <taxon>Cytophagia</taxon>
        <taxon>Cytophagales</taxon>
        <taxon>Reichenbachiellaceae</taxon>
        <taxon>Reichenbachiella</taxon>
    </lineage>
</organism>
<proteinExistence type="predicted"/>
<dbReference type="EMBL" id="FWYF01000005">
    <property type="protein sequence ID" value="SMD38971.1"/>
    <property type="molecule type" value="Genomic_DNA"/>
</dbReference>
<name>A0A1W2GQT0_REIFA</name>
<evidence type="ECO:0000313" key="1">
    <source>
        <dbReference type="EMBL" id="SMD38971.1"/>
    </source>
</evidence>
<reference evidence="1 2" key="1">
    <citation type="submission" date="2017-04" db="EMBL/GenBank/DDBJ databases">
        <authorList>
            <person name="Afonso C.L."/>
            <person name="Miller P.J."/>
            <person name="Scott M.A."/>
            <person name="Spackman E."/>
            <person name="Goraichik I."/>
            <person name="Dimitrov K.M."/>
            <person name="Suarez D.L."/>
            <person name="Swayne D.E."/>
        </authorList>
    </citation>
    <scope>NUCLEOTIDE SEQUENCE [LARGE SCALE GENOMIC DNA]</scope>
    <source>
        <strain evidence="1 2">DSM 26133</strain>
    </source>
</reference>
<evidence type="ECO:0000313" key="2">
    <source>
        <dbReference type="Proteomes" id="UP000192472"/>
    </source>
</evidence>